<accession>A0AA42IXB7</accession>
<organism evidence="3 4">
    <name type="scientific">Achromobacter spanius</name>
    <dbReference type="NCBI Taxonomy" id="217203"/>
    <lineage>
        <taxon>Bacteria</taxon>
        <taxon>Pseudomonadati</taxon>
        <taxon>Pseudomonadota</taxon>
        <taxon>Betaproteobacteria</taxon>
        <taxon>Burkholderiales</taxon>
        <taxon>Alcaligenaceae</taxon>
        <taxon>Achromobacter</taxon>
    </lineage>
</organism>
<dbReference type="EMBL" id="JAOCDZ010000007">
    <property type="protein sequence ID" value="MDH0736402.1"/>
    <property type="molecule type" value="Genomic_DNA"/>
</dbReference>
<feature type="transmembrane region" description="Helical" evidence="1">
    <location>
        <begin position="694"/>
        <end position="718"/>
    </location>
</feature>
<sequence>MPPSACPKALQAPHPSSKLLGKAISPPACEAAIPLYPLRYGIADSPYRTDIHQTLATPDYPALTGDKAYGLRVLRPGTYVYLCYFRDGRMWNRHYQVTEDIRFAPIWWGEADVVHSTPGSQTRPDTTGAAPCVWVPPAARDSLVYLLVSDTILTHEALWEVETNADGRRDALATVVAPFNGPEQPHVFNAVLLTLATPELMRPTLGGVPTYYRWSEITPAKHYPDVNDIVSRMYAVLRFHGNVVPLAVVLHDPVGIASELNYLCAAQVKKRDDYQAQSKHRLHSAGLIDAYFKQAEAASKTPPALTALARQRALVNLAGAREFAPAHQARLTAFQADITRACADVVAWLQGVHKAGLLGQAFGLFDLRCPHNASNFEAVVLHCLGAAVHSDDGLSELARHIEAAPHISPLWRALGAGDEPLMARLAAPMTIGKGVYDAVDRVLEERPGTPITDLLTRLLWPYLGSASVQAADIQVRRLRHIGEMRFGITVGRRLVTPQQYLAYSGELQGYVAMGREVQVRWPGAFLPAVGTGTGTATRVQAASVEIWEWETVGTTTVIDKTKAMDPEGNPLIRNLNRLRAAAGAVSTGVGGGLAIWGMRNAVAGWDKTELASSFTSIWGASMALMAATLDAVALRISTTASGRGISLGTSTQLVRIKLLSTAAATTAASMFALTDLIHAVNAHSNAKNPEQARMYLYSALAGGTLALATGAGGTATVATTMAAGGKAIAVLGLTPAGWAVIAILAMGAVVYFTLQADHAQHNPLEIWLKHSAWGVATPRFTLAQELHAWHSLHFSPRITPHWQSLRGVAGNLRLSCMLPETSGQDDFQSKLKVTLYGMPLEAVDTSTAFCTPGACVDLNRQYVIGPLNNGPGPERGWRISMHEDAKVELTYLYRPDTQNLPSIGLEQPGAPEPLVFTSSGLFSDSIDPAKLAPVKAPT</sequence>
<evidence type="ECO:0000313" key="4">
    <source>
        <dbReference type="Proteomes" id="UP001161094"/>
    </source>
</evidence>
<dbReference type="RefSeq" id="WP_279995180.1">
    <property type="nucleotide sequence ID" value="NZ_JAOCDZ010000007.1"/>
</dbReference>
<dbReference type="Proteomes" id="UP001161094">
    <property type="component" value="Unassembled WGS sequence"/>
</dbReference>
<dbReference type="InterPro" id="IPR046864">
    <property type="entry name" value="VasX_N"/>
</dbReference>
<keyword evidence="1" id="KW-0472">Membrane</keyword>
<gene>
    <name evidence="3" type="ORF">N5D93_11320</name>
</gene>
<feature type="transmembrane region" description="Helical" evidence="1">
    <location>
        <begin position="656"/>
        <end position="674"/>
    </location>
</feature>
<dbReference type="AlphaFoldDB" id="A0AA42IXB7"/>
<protein>
    <recommendedName>
        <fullName evidence="2">Toxin VasX N-terminal region domain-containing protein</fullName>
    </recommendedName>
</protein>
<comment type="caution">
    <text evidence="3">The sequence shown here is derived from an EMBL/GenBank/DDBJ whole genome shotgun (WGS) entry which is preliminary data.</text>
</comment>
<keyword evidence="1" id="KW-1133">Transmembrane helix</keyword>
<evidence type="ECO:0000259" key="2">
    <source>
        <dbReference type="Pfam" id="PF20249"/>
    </source>
</evidence>
<feature type="transmembrane region" description="Helical" evidence="1">
    <location>
        <begin position="730"/>
        <end position="754"/>
    </location>
</feature>
<dbReference type="CDD" id="cd20706">
    <property type="entry name" value="MIX_II"/>
    <property type="match status" value="1"/>
</dbReference>
<dbReference type="Pfam" id="PF20249">
    <property type="entry name" value="VasX_N"/>
    <property type="match status" value="1"/>
</dbReference>
<evidence type="ECO:0000256" key="1">
    <source>
        <dbReference type="SAM" id="Phobius"/>
    </source>
</evidence>
<name>A0AA42IXB7_9BURK</name>
<reference evidence="3" key="1">
    <citation type="submission" date="2022-09" db="EMBL/GenBank/DDBJ databases">
        <title>Intensive care unit water sources are persistently colonized with multi-drug resistant bacteria and are the site of extensive horizontal gene transfer of antibiotic resistance genes.</title>
        <authorList>
            <person name="Diorio-Toth L."/>
        </authorList>
    </citation>
    <scope>NUCLEOTIDE SEQUENCE</scope>
    <source>
        <strain evidence="3">GD03843</strain>
    </source>
</reference>
<feature type="transmembrane region" description="Helical" evidence="1">
    <location>
        <begin position="617"/>
        <end position="636"/>
    </location>
</feature>
<proteinExistence type="predicted"/>
<evidence type="ECO:0000313" key="3">
    <source>
        <dbReference type="EMBL" id="MDH0736402.1"/>
    </source>
</evidence>
<feature type="domain" description="Toxin VasX N-terminal region" evidence="2">
    <location>
        <begin position="27"/>
        <end position="172"/>
    </location>
</feature>
<keyword evidence="1" id="KW-0812">Transmembrane</keyword>